<proteinExistence type="predicted"/>
<keyword evidence="1" id="KW-0472">Membrane</keyword>
<accession>A0ABS5TC54</accession>
<organism evidence="2 3">
    <name type="scientific">Kineosporia corallincola</name>
    <dbReference type="NCBI Taxonomy" id="2835133"/>
    <lineage>
        <taxon>Bacteria</taxon>
        <taxon>Bacillati</taxon>
        <taxon>Actinomycetota</taxon>
        <taxon>Actinomycetes</taxon>
        <taxon>Kineosporiales</taxon>
        <taxon>Kineosporiaceae</taxon>
        <taxon>Kineosporia</taxon>
    </lineage>
</organism>
<keyword evidence="1" id="KW-1133">Transmembrane helix</keyword>
<keyword evidence="3" id="KW-1185">Reference proteome</keyword>
<evidence type="ECO:0000256" key="1">
    <source>
        <dbReference type="SAM" id="Phobius"/>
    </source>
</evidence>
<evidence type="ECO:0000313" key="2">
    <source>
        <dbReference type="EMBL" id="MBT0768665.1"/>
    </source>
</evidence>
<gene>
    <name evidence="2" type="ORF">KIH74_06985</name>
</gene>
<feature type="transmembrane region" description="Helical" evidence="1">
    <location>
        <begin position="81"/>
        <end position="101"/>
    </location>
</feature>
<dbReference type="RefSeq" id="WP_214154958.1">
    <property type="nucleotide sequence ID" value="NZ_JAHBAY010000002.1"/>
</dbReference>
<feature type="transmembrane region" description="Helical" evidence="1">
    <location>
        <begin position="107"/>
        <end position="129"/>
    </location>
</feature>
<feature type="transmembrane region" description="Helical" evidence="1">
    <location>
        <begin position="45"/>
        <end position="69"/>
    </location>
</feature>
<sequence length="152" mass="16208">MSEPRFAENQQAAPIHRVRASAALTSFMNALTVSLFALVPSGRLAVATIVVAVAGLLFVGATLLSLVRLHALAASRIHEAVFLIGLAAVFVFQLSAAVRLHRHPLDAGLAETIAMLVVACFVIGIYRAWDLVGGPSFDLAHEVRRLMAGRRS</sequence>
<reference evidence="2 3" key="1">
    <citation type="submission" date="2021-05" db="EMBL/GenBank/DDBJ databases">
        <title>Kineosporia and Streptomyces sp. nov. two new marine actinobacteria isolated from Coral.</title>
        <authorList>
            <person name="Buangrab K."/>
            <person name="Sutthacheep M."/>
            <person name="Yeemin T."/>
            <person name="Harunari E."/>
            <person name="Igarashi Y."/>
            <person name="Kanchanasin P."/>
            <person name="Tanasupawat S."/>
            <person name="Phongsopitanun W."/>
        </authorList>
    </citation>
    <scope>NUCLEOTIDE SEQUENCE [LARGE SCALE GENOMIC DNA]</scope>
    <source>
        <strain evidence="2 3">J2-2</strain>
    </source>
</reference>
<dbReference type="Proteomes" id="UP001197247">
    <property type="component" value="Unassembled WGS sequence"/>
</dbReference>
<protein>
    <submittedName>
        <fullName evidence="2">Uncharacterized protein</fullName>
    </submittedName>
</protein>
<keyword evidence="1" id="KW-0812">Transmembrane</keyword>
<name>A0ABS5TC54_9ACTN</name>
<feature type="transmembrane region" description="Helical" evidence="1">
    <location>
        <begin position="20"/>
        <end position="39"/>
    </location>
</feature>
<comment type="caution">
    <text evidence="2">The sequence shown here is derived from an EMBL/GenBank/DDBJ whole genome shotgun (WGS) entry which is preliminary data.</text>
</comment>
<dbReference type="EMBL" id="JAHBAY010000002">
    <property type="protein sequence ID" value="MBT0768665.1"/>
    <property type="molecule type" value="Genomic_DNA"/>
</dbReference>
<evidence type="ECO:0000313" key="3">
    <source>
        <dbReference type="Proteomes" id="UP001197247"/>
    </source>
</evidence>